<proteinExistence type="predicted"/>
<accession>A0A7W9SSI8</accession>
<dbReference type="SUPFAM" id="SSF56935">
    <property type="entry name" value="Porins"/>
    <property type="match status" value="1"/>
</dbReference>
<dbReference type="EMBL" id="JACHGW010000003">
    <property type="protein sequence ID" value="MBB6051921.1"/>
    <property type="molecule type" value="Genomic_DNA"/>
</dbReference>
<gene>
    <name evidence="1" type="ORF">HNQ39_003731</name>
</gene>
<name>A0A7W9SSI8_ARMRO</name>
<dbReference type="Gene3D" id="2.40.160.10">
    <property type="entry name" value="Porin"/>
    <property type="match status" value="1"/>
</dbReference>
<reference evidence="1 2" key="1">
    <citation type="submission" date="2020-08" db="EMBL/GenBank/DDBJ databases">
        <title>Genomic Encyclopedia of Type Strains, Phase IV (KMG-IV): sequencing the most valuable type-strain genomes for metagenomic binning, comparative biology and taxonomic classification.</title>
        <authorList>
            <person name="Goeker M."/>
        </authorList>
    </citation>
    <scope>NUCLEOTIDE SEQUENCE [LARGE SCALE GENOMIC DNA]</scope>
    <source>
        <strain evidence="1 2">DSM 23562</strain>
    </source>
</reference>
<dbReference type="AlphaFoldDB" id="A0A7W9SSI8"/>
<sequence>MPRTDYGDSGVEQSVLGVGATVRHKRLLAEGVGFTGNGVTVWNDFTPRRGAGGRVQLFLPPDALVGLSHLSQSQVKFGGGERWVQLSGLDLRYARPYLVLRGEVIQGTLGGKRYEGAYLDSFYRLPGVPAWTVTARTETLKPSPSAPRIGQVTLGARWTITPEWSASLNWRRNDLTRTRTYPGTWVTPSGKHGTVLVQLYRIIALGN</sequence>
<dbReference type="InterPro" id="IPR023614">
    <property type="entry name" value="Porin_dom_sf"/>
</dbReference>
<dbReference type="RefSeq" id="WP_184199882.1">
    <property type="nucleotide sequence ID" value="NZ_JACHGW010000003.1"/>
</dbReference>
<evidence type="ECO:0000313" key="2">
    <source>
        <dbReference type="Proteomes" id="UP000520814"/>
    </source>
</evidence>
<protein>
    <submittedName>
        <fullName evidence="1">Uncharacterized protein</fullName>
    </submittedName>
</protein>
<keyword evidence="2" id="KW-1185">Reference proteome</keyword>
<evidence type="ECO:0000313" key="1">
    <source>
        <dbReference type="EMBL" id="MBB6051921.1"/>
    </source>
</evidence>
<dbReference type="Proteomes" id="UP000520814">
    <property type="component" value="Unassembled WGS sequence"/>
</dbReference>
<organism evidence="1 2">
    <name type="scientific">Armatimonas rosea</name>
    <dbReference type="NCBI Taxonomy" id="685828"/>
    <lineage>
        <taxon>Bacteria</taxon>
        <taxon>Bacillati</taxon>
        <taxon>Armatimonadota</taxon>
        <taxon>Armatimonadia</taxon>
        <taxon>Armatimonadales</taxon>
        <taxon>Armatimonadaceae</taxon>
        <taxon>Armatimonas</taxon>
    </lineage>
</organism>
<comment type="caution">
    <text evidence="1">The sequence shown here is derived from an EMBL/GenBank/DDBJ whole genome shotgun (WGS) entry which is preliminary data.</text>
</comment>